<evidence type="ECO:0000313" key="3">
    <source>
        <dbReference type="EMBL" id="WWD22273.1"/>
    </source>
</evidence>
<feature type="transmembrane region" description="Helical" evidence="1">
    <location>
        <begin position="287"/>
        <end position="307"/>
    </location>
</feature>
<keyword evidence="2" id="KW-0732">Signal</keyword>
<reference evidence="3" key="2">
    <citation type="submission" date="2024-01" db="EMBL/GenBank/DDBJ databases">
        <title>Comparative genomics of Cryptococcus and Kwoniella reveals pathogenesis evolution and contrasting modes of karyotype evolution via chromosome fusion or intercentromeric recombination.</title>
        <authorList>
            <person name="Coelho M.A."/>
            <person name="David-Palma M."/>
            <person name="Shea T."/>
            <person name="Bowers K."/>
            <person name="McGinley-Smith S."/>
            <person name="Mohammad A.W."/>
            <person name="Gnirke A."/>
            <person name="Yurkov A.M."/>
            <person name="Nowrousian M."/>
            <person name="Sun S."/>
            <person name="Cuomo C.A."/>
            <person name="Heitman J."/>
        </authorList>
    </citation>
    <scope>NUCLEOTIDE SEQUENCE</scope>
    <source>
        <strain evidence="3">CBS 12478</strain>
    </source>
</reference>
<dbReference type="SUPFAM" id="SSF49777">
    <property type="entry name" value="PEBP-like"/>
    <property type="match status" value="1"/>
</dbReference>
<keyword evidence="1" id="KW-1133">Transmembrane helix</keyword>
<feature type="signal peptide" evidence="2">
    <location>
        <begin position="1"/>
        <end position="17"/>
    </location>
</feature>
<dbReference type="CDD" id="cd00866">
    <property type="entry name" value="PEBP_euk"/>
    <property type="match status" value="1"/>
</dbReference>
<protein>
    <recommendedName>
        <fullName evidence="5">Phosphatidylethanolamine-binding protein</fullName>
    </recommendedName>
</protein>
<evidence type="ECO:0000256" key="1">
    <source>
        <dbReference type="SAM" id="Phobius"/>
    </source>
</evidence>
<dbReference type="RefSeq" id="XP_031863728.2">
    <property type="nucleotide sequence ID" value="XM_032002171.2"/>
</dbReference>
<dbReference type="PANTHER" id="PTHR11362:SF140">
    <property type="entry name" value="PEBP-LIKE PROTEIN"/>
    <property type="match status" value="1"/>
</dbReference>
<accession>A0AAJ8LMU2</accession>
<feature type="chain" id="PRO_5042531248" description="Phosphatidylethanolamine-binding protein" evidence="2">
    <location>
        <begin position="18"/>
        <end position="309"/>
    </location>
</feature>
<name>A0AAJ8LMU2_9TREE</name>
<dbReference type="InterPro" id="IPR035810">
    <property type="entry name" value="PEBP_euk"/>
</dbReference>
<dbReference type="PANTHER" id="PTHR11362">
    <property type="entry name" value="PHOSPHATIDYLETHANOLAMINE-BINDING PROTEIN"/>
    <property type="match status" value="1"/>
</dbReference>
<keyword evidence="1" id="KW-0472">Membrane</keyword>
<dbReference type="KEGG" id="ksn:43586281"/>
<keyword evidence="4" id="KW-1185">Reference proteome</keyword>
<dbReference type="InterPro" id="IPR036610">
    <property type="entry name" value="PEBP-like_sf"/>
</dbReference>
<keyword evidence="1" id="KW-0812">Transmembrane</keyword>
<sequence length="309" mass="30330">MFALIPVLALLAAPVLAQSNGTASTLDIEGLQANFEQAQLVPQLLQTFDPTAVLTVTFGGQAITIGQNLSQSAVATFPDVSVTPAGNATFEDGTLYTLLMADANAVGTDQTTTEQTRHWLVNSVSLATASAAPYAINYTGSTAVTDYAGPGPFAGTGSHRYVVALYEQPSTFTAPANLSAAGTPLGTWFLPSYVQEAGLGDLISANYFQVENGVATVTPESTTAVNSATLAGAASSTAASSASSQASGASSAAGSASKSASGAASATSAASTASSTAAKSGAGKQGVAWGVVVGGMGVVGAIVGAGLGM</sequence>
<reference evidence="3" key="1">
    <citation type="submission" date="2017-08" db="EMBL/GenBank/DDBJ databases">
        <authorList>
            <person name="Cuomo C."/>
            <person name="Billmyre B."/>
            <person name="Heitman J."/>
        </authorList>
    </citation>
    <scope>NUCLEOTIDE SEQUENCE</scope>
    <source>
        <strain evidence="3">CBS 12478</strain>
    </source>
</reference>
<proteinExistence type="predicted"/>
<dbReference type="GeneID" id="43586281"/>
<dbReference type="AlphaFoldDB" id="A0AAJ8LMU2"/>
<dbReference type="Proteomes" id="UP000322225">
    <property type="component" value="Chromosome 13"/>
</dbReference>
<evidence type="ECO:0000256" key="2">
    <source>
        <dbReference type="SAM" id="SignalP"/>
    </source>
</evidence>
<evidence type="ECO:0008006" key="5">
    <source>
        <dbReference type="Google" id="ProtNLM"/>
    </source>
</evidence>
<gene>
    <name evidence="3" type="ORF">CI109_106764</name>
</gene>
<organism evidence="3 4">
    <name type="scientific">Kwoniella shandongensis</name>
    <dbReference type="NCBI Taxonomy" id="1734106"/>
    <lineage>
        <taxon>Eukaryota</taxon>
        <taxon>Fungi</taxon>
        <taxon>Dikarya</taxon>
        <taxon>Basidiomycota</taxon>
        <taxon>Agaricomycotina</taxon>
        <taxon>Tremellomycetes</taxon>
        <taxon>Tremellales</taxon>
        <taxon>Cryptococcaceae</taxon>
        <taxon>Kwoniella</taxon>
    </lineage>
</organism>
<dbReference type="InterPro" id="IPR008914">
    <property type="entry name" value="PEBP"/>
</dbReference>
<dbReference type="Gene3D" id="3.90.280.10">
    <property type="entry name" value="PEBP-like"/>
    <property type="match status" value="1"/>
</dbReference>
<dbReference type="EMBL" id="CP144063">
    <property type="protein sequence ID" value="WWD22273.1"/>
    <property type="molecule type" value="Genomic_DNA"/>
</dbReference>
<evidence type="ECO:0000313" key="4">
    <source>
        <dbReference type="Proteomes" id="UP000322225"/>
    </source>
</evidence>
<dbReference type="Pfam" id="PF01161">
    <property type="entry name" value="PBP"/>
    <property type="match status" value="1"/>
</dbReference>